<dbReference type="EMBL" id="CP060784">
    <property type="protein sequence ID" value="QNP53316.1"/>
    <property type="molecule type" value="Genomic_DNA"/>
</dbReference>
<dbReference type="SMART" id="SM00754">
    <property type="entry name" value="CHRD"/>
    <property type="match status" value="1"/>
</dbReference>
<sequence>MLKKLTSGFLLASSLVAFSSCDQVNLDDLRKIVKPAPNPNVVLTAVINGSQEVPPTPSAATGTFSGVYNKDTNVLTYTVTYTGLTPQAGHLHRGMPGVNGPVVHPLPQLTSPITATATFTEADEALLLNNGFYVNLHTPAFPGGEIRGDIKVK</sequence>
<name>A0A7H0GYF0_9BACT</name>
<proteinExistence type="predicted"/>
<feature type="signal peptide" evidence="1">
    <location>
        <begin position="1"/>
        <end position="19"/>
    </location>
</feature>
<dbReference type="InterPro" id="IPR010895">
    <property type="entry name" value="CHRD"/>
</dbReference>
<reference evidence="3 4" key="1">
    <citation type="submission" date="2020-08" db="EMBL/GenBank/DDBJ databases">
        <title>Genome sequence of Hymenobacter qilianensis JCM 19763T.</title>
        <authorList>
            <person name="Hyun D.-W."/>
            <person name="Bae J.-W."/>
        </authorList>
    </citation>
    <scope>NUCLEOTIDE SEQUENCE [LARGE SCALE GENOMIC DNA]</scope>
    <source>
        <strain evidence="3 4">JCM 19763</strain>
    </source>
</reference>
<feature type="domain" description="CHRD" evidence="2">
    <location>
        <begin position="41"/>
        <end position="152"/>
    </location>
</feature>
<dbReference type="Proteomes" id="UP000516093">
    <property type="component" value="Chromosome"/>
</dbReference>
<dbReference type="AlphaFoldDB" id="A0A7H0GYF0"/>
<gene>
    <name evidence="3" type="ORF">H9L05_06800</name>
</gene>
<evidence type="ECO:0000259" key="2">
    <source>
        <dbReference type="SMART" id="SM00754"/>
    </source>
</evidence>
<keyword evidence="4" id="KW-1185">Reference proteome</keyword>
<dbReference type="Pfam" id="PF07452">
    <property type="entry name" value="CHRD"/>
    <property type="match status" value="1"/>
</dbReference>
<dbReference type="PROSITE" id="PS51257">
    <property type="entry name" value="PROKAR_LIPOPROTEIN"/>
    <property type="match status" value="1"/>
</dbReference>
<feature type="chain" id="PRO_5029001360" evidence="1">
    <location>
        <begin position="20"/>
        <end position="153"/>
    </location>
</feature>
<dbReference type="RefSeq" id="WP_187733534.1">
    <property type="nucleotide sequence ID" value="NZ_BMFN01000001.1"/>
</dbReference>
<organism evidence="3 4">
    <name type="scientific">Hymenobacter qilianensis</name>
    <dbReference type="NCBI Taxonomy" id="1385715"/>
    <lineage>
        <taxon>Bacteria</taxon>
        <taxon>Pseudomonadati</taxon>
        <taxon>Bacteroidota</taxon>
        <taxon>Cytophagia</taxon>
        <taxon>Cytophagales</taxon>
        <taxon>Hymenobacteraceae</taxon>
        <taxon>Hymenobacter</taxon>
    </lineage>
</organism>
<evidence type="ECO:0000256" key="1">
    <source>
        <dbReference type="SAM" id="SignalP"/>
    </source>
</evidence>
<accession>A0A7H0GYF0</accession>
<evidence type="ECO:0000313" key="4">
    <source>
        <dbReference type="Proteomes" id="UP000516093"/>
    </source>
</evidence>
<evidence type="ECO:0000313" key="3">
    <source>
        <dbReference type="EMBL" id="QNP53316.1"/>
    </source>
</evidence>
<dbReference type="KEGG" id="hqi:H9L05_06800"/>
<protein>
    <submittedName>
        <fullName evidence="3">CHRD domain-containing protein</fullName>
    </submittedName>
</protein>
<keyword evidence="1" id="KW-0732">Signal</keyword>